<gene>
    <name evidence="2" type="primary">cas5e</name>
    <name evidence="2" type="ORF">GWI71_17390</name>
</gene>
<sequence>MTEGPAAEAAGAWLVIALAAPLASFGEAGGNAQRGTAERPSRSALIGLAGAALGVRRDDAAGQAQIVSALRIASLTLRPGELITDFHTFQTLPGPAGRPSTRAEALKRRASLETSITRREYRSDVFYLAGFAVQDGSDLLPSLAAAFRRPRFALWLGRKSCPLARPLNPQVLAAPSAAAAFQAYLAADPHLVSFGFAHGVLSAECPEDLGADRAGEGARMRVHSRRDDPASRVAWQFSSRSEYVTRIRLAVQGEALP</sequence>
<evidence type="ECO:0000313" key="3">
    <source>
        <dbReference type="Proteomes" id="UP000541347"/>
    </source>
</evidence>
<dbReference type="Proteomes" id="UP000541347">
    <property type="component" value="Unassembled WGS sequence"/>
</dbReference>
<accession>A0ABW9ZKM0</accession>
<protein>
    <submittedName>
        <fullName evidence="2">Type I-E CRISPR-associated protein Cas5/CasD</fullName>
    </submittedName>
</protein>
<dbReference type="EMBL" id="JAABLP010000004">
    <property type="protein sequence ID" value="NBN65470.1"/>
    <property type="molecule type" value="Genomic_DNA"/>
</dbReference>
<name>A0ABW9ZKM0_9HYPH</name>
<organism evidence="2 3">
    <name type="scientific">Pannonibacter tanglangensis</name>
    <dbReference type="NCBI Taxonomy" id="2750084"/>
    <lineage>
        <taxon>Bacteria</taxon>
        <taxon>Pseudomonadati</taxon>
        <taxon>Pseudomonadota</taxon>
        <taxon>Alphaproteobacteria</taxon>
        <taxon>Hyphomicrobiales</taxon>
        <taxon>Stappiaceae</taxon>
        <taxon>Pannonibacter</taxon>
    </lineage>
</organism>
<dbReference type="Gene3D" id="3.30.70.2660">
    <property type="match status" value="1"/>
</dbReference>
<comment type="caution">
    <text evidence="2">The sequence shown here is derived from an EMBL/GenBank/DDBJ whole genome shotgun (WGS) entry which is preliminary data.</text>
</comment>
<evidence type="ECO:0000313" key="2">
    <source>
        <dbReference type="EMBL" id="NBN65470.1"/>
    </source>
</evidence>
<dbReference type="InterPro" id="IPR021124">
    <property type="entry name" value="CRISPR-assoc_prot_Cas5"/>
</dbReference>
<evidence type="ECO:0000256" key="1">
    <source>
        <dbReference type="ARBA" id="ARBA00023118"/>
    </source>
</evidence>
<keyword evidence="1" id="KW-0051">Antiviral defense</keyword>
<proteinExistence type="predicted"/>
<dbReference type="RefSeq" id="WP_161677445.1">
    <property type="nucleotide sequence ID" value="NZ_JAABLP010000004.1"/>
</dbReference>
<dbReference type="InterPro" id="IPR013422">
    <property type="entry name" value="CRISPR-assoc_prot_Cas5_N"/>
</dbReference>
<dbReference type="InterPro" id="IPR010147">
    <property type="entry name" value="CRISPR-assoc_prot_CasD"/>
</dbReference>
<keyword evidence="3" id="KW-1185">Reference proteome</keyword>
<dbReference type="NCBIfam" id="TIGR01868">
    <property type="entry name" value="casD_Cas5e"/>
    <property type="match status" value="1"/>
</dbReference>
<reference evidence="2 3" key="1">
    <citation type="submission" date="2020-01" db="EMBL/GenBank/DDBJ databases">
        <authorList>
            <person name="Peng S.Y."/>
            <person name="Li J."/>
            <person name="Wang M."/>
            <person name="Wang L."/>
            <person name="Wang C.Q."/>
            <person name="Wang J.R."/>
        </authorList>
    </citation>
    <scope>NUCLEOTIDE SEQUENCE [LARGE SCALE GENOMIC DNA]</scope>
    <source>
        <strain evidence="2 3">XCT-34</strain>
    </source>
</reference>
<dbReference type="NCBIfam" id="TIGR02593">
    <property type="entry name" value="CRISPR_cas5"/>
    <property type="match status" value="1"/>
</dbReference>
<dbReference type="Pfam" id="PF09704">
    <property type="entry name" value="Cas_Cas5d"/>
    <property type="match status" value="1"/>
</dbReference>